<feature type="domain" description="N-acetyltransferase" evidence="2">
    <location>
        <begin position="22"/>
        <end position="74"/>
    </location>
</feature>
<sequence>MQRAGPASTHHRVSAPVPLQLLDLVGRAGARRHGYAKLLLRAMASAAREAGCVKMDWVCLSDNAKALRSYDKLGARGTEDWVVLTSTPTGKISQRMCLVPSHRDFLRSPVHARRPAARATGNRSIDPSLPPDTEQTA</sequence>
<feature type="region of interest" description="Disordered" evidence="1">
    <location>
        <begin position="109"/>
        <end position="137"/>
    </location>
</feature>
<dbReference type="GO" id="GO:0016747">
    <property type="term" value="F:acyltransferase activity, transferring groups other than amino-acyl groups"/>
    <property type="evidence" value="ECO:0007669"/>
    <property type="project" value="InterPro"/>
</dbReference>
<keyword evidence="4" id="KW-1185">Reference proteome</keyword>
<proteinExistence type="predicted"/>
<dbReference type="AlphaFoldDB" id="A0A8H6IRI5"/>
<dbReference type="InterPro" id="IPR000182">
    <property type="entry name" value="GNAT_dom"/>
</dbReference>
<dbReference type="InterPro" id="IPR016181">
    <property type="entry name" value="Acyl_CoA_acyltransferase"/>
</dbReference>
<dbReference type="Proteomes" id="UP000652219">
    <property type="component" value="Unassembled WGS sequence"/>
</dbReference>
<accession>A0A8H6IRI5</accession>
<evidence type="ECO:0000313" key="4">
    <source>
        <dbReference type="Proteomes" id="UP000652219"/>
    </source>
</evidence>
<organism evidence="3 4">
    <name type="scientific">Colletotrichum sojae</name>
    <dbReference type="NCBI Taxonomy" id="2175907"/>
    <lineage>
        <taxon>Eukaryota</taxon>
        <taxon>Fungi</taxon>
        <taxon>Dikarya</taxon>
        <taxon>Ascomycota</taxon>
        <taxon>Pezizomycotina</taxon>
        <taxon>Sordariomycetes</taxon>
        <taxon>Hypocreomycetidae</taxon>
        <taxon>Glomerellales</taxon>
        <taxon>Glomerellaceae</taxon>
        <taxon>Colletotrichum</taxon>
        <taxon>Colletotrichum orchidearum species complex</taxon>
    </lineage>
</organism>
<dbReference type="SUPFAM" id="SSF55729">
    <property type="entry name" value="Acyl-CoA N-acyltransferases (Nat)"/>
    <property type="match status" value="1"/>
</dbReference>
<protein>
    <recommendedName>
        <fullName evidence="2">N-acetyltransferase domain-containing protein</fullName>
    </recommendedName>
</protein>
<dbReference type="Gene3D" id="3.40.630.30">
    <property type="match status" value="1"/>
</dbReference>
<dbReference type="Pfam" id="PF00583">
    <property type="entry name" value="Acetyltransf_1"/>
    <property type="match status" value="1"/>
</dbReference>
<gene>
    <name evidence="3" type="ORF">CSOJ01_13835</name>
</gene>
<evidence type="ECO:0000256" key="1">
    <source>
        <dbReference type="SAM" id="MobiDB-lite"/>
    </source>
</evidence>
<evidence type="ECO:0000259" key="2">
    <source>
        <dbReference type="Pfam" id="PF00583"/>
    </source>
</evidence>
<name>A0A8H6IRI5_9PEZI</name>
<evidence type="ECO:0000313" key="3">
    <source>
        <dbReference type="EMBL" id="KAF6793761.1"/>
    </source>
</evidence>
<comment type="caution">
    <text evidence="3">The sequence shown here is derived from an EMBL/GenBank/DDBJ whole genome shotgun (WGS) entry which is preliminary data.</text>
</comment>
<reference evidence="3 4" key="1">
    <citation type="journal article" date="2020" name="Phytopathology">
        <title>Genome Sequence Resources of Colletotrichum truncatum, C. plurivorum, C. musicola, and C. sojae: Four Species Pathogenic to Soybean (Glycine max).</title>
        <authorList>
            <person name="Rogerio F."/>
            <person name="Boufleur T.R."/>
            <person name="Ciampi-Guillardi M."/>
            <person name="Sukno S.A."/>
            <person name="Thon M.R."/>
            <person name="Massola Junior N.S."/>
            <person name="Baroncelli R."/>
        </authorList>
    </citation>
    <scope>NUCLEOTIDE SEQUENCE [LARGE SCALE GENOMIC DNA]</scope>
    <source>
        <strain evidence="3 4">LFN0009</strain>
    </source>
</reference>
<dbReference type="CDD" id="cd04301">
    <property type="entry name" value="NAT_SF"/>
    <property type="match status" value="1"/>
</dbReference>
<dbReference type="EMBL" id="WIGN01000424">
    <property type="protein sequence ID" value="KAF6793761.1"/>
    <property type="molecule type" value="Genomic_DNA"/>
</dbReference>